<dbReference type="SMART" id="SM00066">
    <property type="entry name" value="GAL4"/>
    <property type="match status" value="1"/>
</dbReference>
<dbReference type="PANTHER" id="PTHR31668">
    <property type="entry name" value="GLUCOSE TRANSPORT TRANSCRIPTION REGULATOR RGT1-RELATED-RELATED"/>
    <property type="match status" value="1"/>
</dbReference>
<evidence type="ECO:0000256" key="2">
    <source>
        <dbReference type="ARBA" id="ARBA00023242"/>
    </source>
</evidence>
<name>A0A420Y217_9PEZI</name>
<dbReference type="Pfam" id="PF00172">
    <property type="entry name" value="Zn_clus"/>
    <property type="match status" value="1"/>
</dbReference>
<organism evidence="5 6">
    <name type="scientific">Coniochaeta pulveracea</name>
    <dbReference type="NCBI Taxonomy" id="177199"/>
    <lineage>
        <taxon>Eukaryota</taxon>
        <taxon>Fungi</taxon>
        <taxon>Dikarya</taxon>
        <taxon>Ascomycota</taxon>
        <taxon>Pezizomycotina</taxon>
        <taxon>Sordariomycetes</taxon>
        <taxon>Sordariomycetidae</taxon>
        <taxon>Coniochaetales</taxon>
        <taxon>Coniochaetaceae</taxon>
        <taxon>Coniochaeta</taxon>
    </lineage>
</organism>
<dbReference type="Pfam" id="PF04082">
    <property type="entry name" value="Fungal_trans"/>
    <property type="match status" value="1"/>
</dbReference>
<dbReference type="PROSITE" id="PS00463">
    <property type="entry name" value="ZN2_CY6_FUNGAL_1"/>
    <property type="match status" value="1"/>
</dbReference>
<dbReference type="GO" id="GO:0008270">
    <property type="term" value="F:zinc ion binding"/>
    <property type="evidence" value="ECO:0007669"/>
    <property type="project" value="InterPro"/>
</dbReference>
<proteinExistence type="predicted"/>
<dbReference type="InterPro" id="IPR036864">
    <property type="entry name" value="Zn2-C6_fun-type_DNA-bd_sf"/>
</dbReference>
<dbReference type="InterPro" id="IPR050797">
    <property type="entry name" value="Carb_Metab_Trans_Reg"/>
</dbReference>
<dbReference type="SUPFAM" id="SSF57701">
    <property type="entry name" value="Zn2/Cys6 DNA-binding domain"/>
    <property type="match status" value="1"/>
</dbReference>
<feature type="region of interest" description="Disordered" evidence="3">
    <location>
        <begin position="527"/>
        <end position="628"/>
    </location>
</feature>
<dbReference type="InterPro" id="IPR007219">
    <property type="entry name" value="XnlR_reg_dom"/>
</dbReference>
<keyword evidence="6" id="KW-1185">Reference proteome</keyword>
<gene>
    <name evidence="5" type="ORF">DL546_001791</name>
</gene>
<dbReference type="GO" id="GO:0006351">
    <property type="term" value="P:DNA-templated transcription"/>
    <property type="evidence" value="ECO:0007669"/>
    <property type="project" value="InterPro"/>
</dbReference>
<dbReference type="InterPro" id="IPR001138">
    <property type="entry name" value="Zn2Cys6_DnaBD"/>
</dbReference>
<dbReference type="Proteomes" id="UP000275385">
    <property type="component" value="Unassembled WGS sequence"/>
</dbReference>
<dbReference type="GO" id="GO:0000981">
    <property type="term" value="F:DNA-binding transcription factor activity, RNA polymerase II-specific"/>
    <property type="evidence" value="ECO:0007669"/>
    <property type="project" value="InterPro"/>
</dbReference>
<dbReference type="PROSITE" id="PS50048">
    <property type="entry name" value="ZN2_CY6_FUNGAL_2"/>
    <property type="match status" value="1"/>
</dbReference>
<dbReference type="OrthoDB" id="4132249at2759"/>
<keyword evidence="2" id="KW-0539">Nucleus</keyword>
<dbReference type="STRING" id="177199.A0A420Y217"/>
<dbReference type="GO" id="GO:0003677">
    <property type="term" value="F:DNA binding"/>
    <property type="evidence" value="ECO:0007669"/>
    <property type="project" value="InterPro"/>
</dbReference>
<dbReference type="AlphaFoldDB" id="A0A420Y217"/>
<protein>
    <recommendedName>
        <fullName evidence="4">Zn(2)-C6 fungal-type domain-containing protein</fullName>
    </recommendedName>
</protein>
<evidence type="ECO:0000256" key="1">
    <source>
        <dbReference type="ARBA" id="ARBA00022723"/>
    </source>
</evidence>
<feature type="compositionally biased region" description="Basic residues" evidence="3">
    <location>
        <begin position="603"/>
        <end position="625"/>
    </location>
</feature>
<dbReference type="SMART" id="SM00906">
    <property type="entry name" value="Fungal_trans"/>
    <property type="match status" value="1"/>
</dbReference>
<comment type="caution">
    <text evidence="5">The sequence shown here is derived from an EMBL/GenBank/DDBJ whole genome shotgun (WGS) entry which is preliminary data.</text>
</comment>
<evidence type="ECO:0000259" key="4">
    <source>
        <dbReference type="PROSITE" id="PS50048"/>
    </source>
</evidence>
<sequence length="791" mass="86877">MDGNAQQPHPPKMTTAVKRACDACHRRKVKCDGINPCRNCSASQLACTYNAIPQKKGPKGSRAKVISELREKQTQNSLSSKVQNRMAGINSPQCADTSPLAPTAGLLTPELIRESLDFFFANMYPNMPILHRERLEQLSLYADQSVDTYCLLTSLCAFMMLQPGMQMPSDNGYNFDMMAGANIVTATLLLEETVRVRKGCDILQSPTVNTLCTSYFLFACHSGLDFHDKAWFYLREATTLVLMMGMSKEETYAQYDAVEAARWRHLYWLLFVTERAYALQRQRPLTLQASINLPTAAEDPARLGGFVQLVKLFSPFDDAFMALWNRTRGHCLPAYVSSIQKQLEQHLPSYLTSPDSQFAELQMNQQWLKNIQWQMGLASGANTSEMYNVDIGRDLLPMVAHFPGTLGLAGLGLIEKLCDITLGMTEYLALQPASPNPFSPGPREYLHPVLNVISVLRTGNHHFLPLLLTKVHDVLPRLANPMLLNAPESPNNVCNIDIFDGFGNAGMGQPTMFTEQYDTKFEVPRIEEQNSNDSQSSNGGMANDMNSPFVSSPAIMSPGSEIPQHGLPTEYSSIPDMMSPIGGASVGSMHASSTMNSSQTSHPHMHQHQHHHVQQQHQHSQHTQHHSAAGYQNMNSQMNMPAQQPSNMGMGTHNLGQGMSFGPGLANNGSGMTGMSSAINNGLQQMNSPINNGLNGGMMNGANNGMNNGMTSSMGGSANNLMTRQVPQRASSFALQQNPQIRTIGDFHALQRTNSDMNPMSPMGVQNMGSNLTSNMGPGMGTEMDFNTLSR</sequence>
<dbReference type="EMBL" id="QVQW01000065">
    <property type="protein sequence ID" value="RKU41923.1"/>
    <property type="molecule type" value="Genomic_DNA"/>
</dbReference>
<keyword evidence="1" id="KW-0479">Metal-binding</keyword>
<reference evidence="5 6" key="1">
    <citation type="submission" date="2018-08" db="EMBL/GenBank/DDBJ databases">
        <title>Draft genome of the lignicolous fungus Coniochaeta pulveracea.</title>
        <authorList>
            <person name="Borstlap C.J."/>
            <person name="De Witt R.N."/>
            <person name="Botha A."/>
            <person name="Volschenk H."/>
        </authorList>
    </citation>
    <scope>NUCLEOTIDE SEQUENCE [LARGE SCALE GENOMIC DNA]</scope>
    <source>
        <strain evidence="5 6">CAB683</strain>
    </source>
</reference>
<feature type="compositionally biased region" description="Low complexity" evidence="3">
    <location>
        <begin position="529"/>
        <end position="538"/>
    </location>
</feature>
<dbReference type="CDD" id="cd00067">
    <property type="entry name" value="GAL4"/>
    <property type="match status" value="1"/>
</dbReference>
<feature type="domain" description="Zn(2)-C6 fungal-type" evidence="4">
    <location>
        <begin position="20"/>
        <end position="49"/>
    </location>
</feature>
<evidence type="ECO:0000256" key="3">
    <source>
        <dbReference type="SAM" id="MobiDB-lite"/>
    </source>
</evidence>
<dbReference type="Gene3D" id="4.10.240.10">
    <property type="entry name" value="Zn(2)-C6 fungal-type DNA-binding domain"/>
    <property type="match status" value="1"/>
</dbReference>
<evidence type="ECO:0000313" key="5">
    <source>
        <dbReference type="EMBL" id="RKU41923.1"/>
    </source>
</evidence>
<dbReference type="PANTHER" id="PTHR31668:SF20">
    <property type="entry name" value="ZN(II)2CYS6 TRANSCRIPTION FACTOR (EUROFUNG)"/>
    <property type="match status" value="1"/>
</dbReference>
<evidence type="ECO:0000313" key="6">
    <source>
        <dbReference type="Proteomes" id="UP000275385"/>
    </source>
</evidence>
<accession>A0A420Y217</accession>
<dbReference type="CDD" id="cd12148">
    <property type="entry name" value="fungal_TF_MHR"/>
    <property type="match status" value="1"/>
</dbReference>